<feature type="compositionally biased region" description="Polar residues" evidence="1">
    <location>
        <begin position="21"/>
        <end position="35"/>
    </location>
</feature>
<dbReference type="GeneID" id="19107645"/>
<organism evidence="2 3">
    <name type="scientific">Baudoinia panamericana (strain UAMH 10762)</name>
    <name type="common">Angels' share fungus</name>
    <name type="synonym">Baudoinia compniacensis (strain UAMH 10762)</name>
    <dbReference type="NCBI Taxonomy" id="717646"/>
    <lineage>
        <taxon>Eukaryota</taxon>
        <taxon>Fungi</taxon>
        <taxon>Dikarya</taxon>
        <taxon>Ascomycota</taxon>
        <taxon>Pezizomycotina</taxon>
        <taxon>Dothideomycetes</taxon>
        <taxon>Dothideomycetidae</taxon>
        <taxon>Mycosphaerellales</taxon>
        <taxon>Teratosphaeriaceae</taxon>
        <taxon>Baudoinia</taxon>
    </lineage>
</organism>
<gene>
    <name evidence="2" type="ORF">BAUCODRAFT_121861</name>
</gene>
<dbReference type="Proteomes" id="UP000011761">
    <property type="component" value="Unassembled WGS sequence"/>
</dbReference>
<dbReference type="HOGENOM" id="CLU_2573540_0_0_1"/>
<keyword evidence="3" id="KW-1185">Reference proteome</keyword>
<evidence type="ECO:0000313" key="3">
    <source>
        <dbReference type="Proteomes" id="UP000011761"/>
    </source>
</evidence>
<protein>
    <submittedName>
        <fullName evidence="2">Uncharacterized protein</fullName>
    </submittedName>
</protein>
<feature type="region of interest" description="Disordered" evidence="1">
    <location>
        <begin position="14"/>
        <end position="81"/>
    </location>
</feature>
<accession>M2NEL0</accession>
<proteinExistence type="predicted"/>
<dbReference type="RefSeq" id="XP_007675804.1">
    <property type="nucleotide sequence ID" value="XM_007677614.1"/>
</dbReference>
<evidence type="ECO:0000313" key="2">
    <source>
        <dbReference type="EMBL" id="EMC97405.1"/>
    </source>
</evidence>
<sequence length="81" mass="9075">MLVARMLILKASPSHWRRSGNIPSPATPRVTQKSSPTKRDSSSVPEQQESLKRANLLRYRRNGNAIRQHQPGPHLGVHSCV</sequence>
<dbReference type="EMBL" id="KB445554">
    <property type="protein sequence ID" value="EMC97405.1"/>
    <property type="molecule type" value="Genomic_DNA"/>
</dbReference>
<dbReference type="KEGG" id="bcom:BAUCODRAFT_121861"/>
<evidence type="ECO:0000256" key="1">
    <source>
        <dbReference type="SAM" id="MobiDB-lite"/>
    </source>
</evidence>
<dbReference type="AlphaFoldDB" id="M2NEL0"/>
<reference evidence="2 3" key="1">
    <citation type="journal article" date="2012" name="PLoS Pathog.">
        <title>Diverse lifestyles and strategies of plant pathogenesis encoded in the genomes of eighteen Dothideomycetes fungi.</title>
        <authorList>
            <person name="Ohm R.A."/>
            <person name="Feau N."/>
            <person name="Henrissat B."/>
            <person name="Schoch C.L."/>
            <person name="Horwitz B.A."/>
            <person name="Barry K.W."/>
            <person name="Condon B.J."/>
            <person name="Copeland A.C."/>
            <person name="Dhillon B."/>
            <person name="Glaser F."/>
            <person name="Hesse C.N."/>
            <person name="Kosti I."/>
            <person name="LaButti K."/>
            <person name="Lindquist E.A."/>
            <person name="Lucas S."/>
            <person name="Salamov A.A."/>
            <person name="Bradshaw R.E."/>
            <person name="Ciuffetti L."/>
            <person name="Hamelin R.C."/>
            <person name="Kema G.H.J."/>
            <person name="Lawrence C."/>
            <person name="Scott J.A."/>
            <person name="Spatafora J.W."/>
            <person name="Turgeon B.G."/>
            <person name="de Wit P.J.G.M."/>
            <person name="Zhong S."/>
            <person name="Goodwin S.B."/>
            <person name="Grigoriev I.V."/>
        </authorList>
    </citation>
    <scope>NUCLEOTIDE SEQUENCE [LARGE SCALE GENOMIC DNA]</scope>
    <source>
        <strain evidence="2 3">UAMH 10762</strain>
    </source>
</reference>
<name>M2NEL0_BAUPA</name>